<accession>A0A4S4FHL1</accession>
<proteinExistence type="predicted"/>
<evidence type="ECO:0000313" key="1">
    <source>
        <dbReference type="EMBL" id="THG29292.1"/>
    </source>
</evidence>
<dbReference type="OrthoDB" id="3260457at2"/>
<reference evidence="1 2" key="1">
    <citation type="submission" date="2019-04" db="EMBL/GenBank/DDBJ databases">
        <authorList>
            <person name="Jiang L."/>
        </authorList>
    </citation>
    <scope>NUCLEOTIDE SEQUENCE [LARGE SCALE GENOMIC DNA]</scope>
    <source>
        <strain evidence="1 2">YIM 131853</strain>
    </source>
</reference>
<organism evidence="1 2">
    <name type="scientific">Naasia lichenicola</name>
    <dbReference type="NCBI Taxonomy" id="2565933"/>
    <lineage>
        <taxon>Bacteria</taxon>
        <taxon>Bacillati</taxon>
        <taxon>Actinomycetota</taxon>
        <taxon>Actinomycetes</taxon>
        <taxon>Micrococcales</taxon>
        <taxon>Microbacteriaceae</taxon>
        <taxon>Naasia</taxon>
    </lineage>
</organism>
<keyword evidence="2" id="KW-1185">Reference proteome</keyword>
<dbReference type="AlphaFoldDB" id="A0A4S4FHL1"/>
<name>A0A4S4FHL1_9MICO</name>
<dbReference type="Proteomes" id="UP000309133">
    <property type="component" value="Unassembled WGS sequence"/>
</dbReference>
<protein>
    <submittedName>
        <fullName evidence="1">Uncharacterized protein</fullName>
    </submittedName>
</protein>
<dbReference type="RefSeq" id="WP_136427623.1">
    <property type="nucleotide sequence ID" value="NZ_SSSM01000005.1"/>
</dbReference>
<evidence type="ECO:0000313" key="2">
    <source>
        <dbReference type="Proteomes" id="UP000309133"/>
    </source>
</evidence>
<dbReference type="EMBL" id="SSSM01000005">
    <property type="protein sequence ID" value="THG29292.1"/>
    <property type="molecule type" value="Genomic_DNA"/>
</dbReference>
<gene>
    <name evidence="1" type="ORF">E6C64_11260</name>
</gene>
<sequence>MTAYSDWSLSSGDWLNGLNPLLTQEASEELSGTEPNWIPHDLGIESVVLDAGASAAGAVAVVTTKQGQYRVLLVRDADRWLVAHIATPDAAQ</sequence>
<comment type="caution">
    <text evidence="1">The sequence shown here is derived from an EMBL/GenBank/DDBJ whole genome shotgun (WGS) entry which is preliminary data.</text>
</comment>